<dbReference type="EMBL" id="BSYO01000011">
    <property type="protein sequence ID" value="GMH11974.1"/>
    <property type="molecule type" value="Genomic_DNA"/>
</dbReference>
<dbReference type="AlphaFoldDB" id="A0AAD3SJQ5"/>
<evidence type="ECO:0000313" key="2">
    <source>
        <dbReference type="EMBL" id="GMH11974.1"/>
    </source>
</evidence>
<comment type="caution">
    <text evidence="2">The sequence shown here is derived from an EMBL/GenBank/DDBJ whole genome shotgun (WGS) entry which is preliminary data.</text>
</comment>
<gene>
    <name evidence="2" type="ORF">Nepgr_013815</name>
</gene>
<keyword evidence="3" id="KW-1185">Reference proteome</keyword>
<proteinExistence type="predicted"/>
<feature type="region of interest" description="Disordered" evidence="1">
    <location>
        <begin position="102"/>
        <end position="124"/>
    </location>
</feature>
<evidence type="ECO:0000313" key="3">
    <source>
        <dbReference type="Proteomes" id="UP001279734"/>
    </source>
</evidence>
<name>A0AAD3SJQ5_NEPGR</name>
<sequence>MIFPYKISHFGNSYIALEFNISTRHRKVEEQQYNFCITWLKAVCLRCPATVAMFCAVPANPFEFMEAAACEYKAIAMRQENAVAVQNRGGFLNKNHANDLGKVSASTRMDSERQRAAAGSQATG</sequence>
<evidence type="ECO:0000256" key="1">
    <source>
        <dbReference type="SAM" id="MobiDB-lite"/>
    </source>
</evidence>
<protein>
    <submittedName>
        <fullName evidence="2">Uncharacterized protein</fullName>
    </submittedName>
</protein>
<dbReference type="Proteomes" id="UP001279734">
    <property type="component" value="Unassembled WGS sequence"/>
</dbReference>
<reference evidence="2" key="1">
    <citation type="submission" date="2023-05" db="EMBL/GenBank/DDBJ databases">
        <title>Nepenthes gracilis genome sequencing.</title>
        <authorList>
            <person name="Fukushima K."/>
        </authorList>
    </citation>
    <scope>NUCLEOTIDE SEQUENCE</scope>
    <source>
        <strain evidence="2">SING2019-196</strain>
    </source>
</reference>
<organism evidence="2 3">
    <name type="scientific">Nepenthes gracilis</name>
    <name type="common">Slender pitcher plant</name>
    <dbReference type="NCBI Taxonomy" id="150966"/>
    <lineage>
        <taxon>Eukaryota</taxon>
        <taxon>Viridiplantae</taxon>
        <taxon>Streptophyta</taxon>
        <taxon>Embryophyta</taxon>
        <taxon>Tracheophyta</taxon>
        <taxon>Spermatophyta</taxon>
        <taxon>Magnoliopsida</taxon>
        <taxon>eudicotyledons</taxon>
        <taxon>Gunneridae</taxon>
        <taxon>Pentapetalae</taxon>
        <taxon>Caryophyllales</taxon>
        <taxon>Nepenthaceae</taxon>
        <taxon>Nepenthes</taxon>
    </lineage>
</organism>
<accession>A0AAD3SJQ5</accession>